<organism evidence="1 2">
    <name type="scientific">Lacrimispora algidixylanolytica</name>
    <dbReference type="NCBI Taxonomy" id="94868"/>
    <lineage>
        <taxon>Bacteria</taxon>
        <taxon>Bacillati</taxon>
        <taxon>Bacillota</taxon>
        <taxon>Clostridia</taxon>
        <taxon>Lachnospirales</taxon>
        <taxon>Lachnospiraceae</taxon>
        <taxon>Lacrimispora</taxon>
    </lineage>
</organism>
<dbReference type="EMBL" id="MCIA01000013">
    <property type="protein sequence ID" value="RKD32199.1"/>
    <property type="molecule type" value="Genomic_DNA"/>
</dbReference>
<reference evidence="1 2" key="1">
    <citation type="submission" date="2016-08" db="EMBL/GenBank/DDBJ databases">
        <title>A new outlook on sporulation: Clostridium algidixylanolyticum.</title>
        <authorList>
            <person name="Poppleton D.I."/>
            <person name="Gribaldo S."/>
        </authorList>
    </citation>
    <scope>NUCLEOTIDE SEQUENCE [LARGE SCALE GENOMIC DNA]</scope>
    <source>
        <strain evidence="1 2">SPL73</strain>
    </source>
</reference>
<evidence type="ECO:0000313" key="1">
    <source>
        <dbReference type="EMBL" id="RKD32199.1"/>
    </source>
</evidence>
<dbReference type="Proteomes" id="UP000284277">
    <property type="component" value="Unassembled WGS sequence"/>
</dbReference>
<proteinExistence type="predicted"/>
<dbReference type="OrthoDB" id="1934302at2"/>
<protein>
    <submittedName>
        <fullName evidence="1">Uncharacterized protein</fullName>
    </submittedName>
</protein>
<dbReference type="RefSeq" id="WP_120196593.1">
    <property type="nucleotide sequence ID" value="NZ_MCIA01000013.1"/>
</dbReference>
<keyword evidence="2" id="KW-1185">Reference proteome</keyword>
<dbReference type="AlphaFoldDB" id="A0A419T428"/>
<sequence>MNLQDVYKKLVDDIHYLFTSATETMKFDRTFRAKVIGPASKGKYIISYKNRTLTARCGRSLQPNDTIWVCAPCNDWNSLFIRLTEPQESS</sequence>
<name>A0A419T428_9FIRM</name>
<gene>
    <name evidence="1" type="ORF">BET01_18105</name>
</gene>
<evidence type="ECO:0000313" key="2">
    <source>
        <dbReference type="Proteomes" id="UP000284277"/>
    </source>
</evidence>
<comment type="caution">
    <text evidence="1">The sequence shown here is derived from an EMBL/GenBank/DDBJ whole genome shotgun (WGS) entry which is preliminary data.</text>
</comment>
<accession>A0A419T428</accession>